<feature type="region of interest" description="Disordered" evidence="1">
    <location>
        <begin position="1"/>
        <end position="30"/>
    </location>
</feature>
<protein>
    <submittedName>
        <fullName evidence="2">Uncharacterized protein</fullName>
    </submittedName>
</protein>
<sequence>MRDSCGSSGTGETHAGVYAEEAHRPPRGKRTSLAAINLRITCQIATKFAKTPIKKKSSVVNPINTGYLK</sequence>
<comment type="caution">
    <text evidence="2">The sequence shown here is derived from an EMBL/GenBank/DDBJ whole genome shotgun (WGS) entry which is preliminary data.</text>
</comment>
<name>A0A4S4BY66_9BACI</name>
<evidence type="ECO:0000313" key="3">
    <source>
        <dbReference type="Proteomes" id="UP000310334"/>
    </source>
</evidence>
<dbReference type="AlphaFoldDB" id="A0A4S4BY66"/>
<dbReference type="Proteomes" id="UP000310334">
    <property type="component" value="Unassembled WGS sequence"/>
</dbReference>
<organism evidence="2 3">
    <name type="scientific">Metabacillus sediminilitoris</name>
    <dbReference type="NCBI Taxonomy" id="2567941"/>
    <lineage>
        <taxon>Bacteria</taxon>
        <taxon>Bacillati</taxon>
        <taxon>Bacillota</taxon>
        <taxon>Bacilli</taxon>
        <taxon>Bacillales</taxon>
        <taxon>Bacillaceae</taxon>
        <taxon>Metabacillus</taxon>
    </lineage>
</organism>
<dbReference type="EMBL" id="SSNT01000007">
    <property type="protein sequence ID" value="THF80193.1"/>
    <property type="molecule type" value="Genomic_DNA"/>
</dbReference>
<evidence type="ECO:0000313" key="2">
    <source>
        <dbReference type="EMBL" id="THF80193.1"/>
    </source>
</evidence>
<gene>
    <name evidence="2" type="ORF">E6W99_11020</name>
</gene>
<keyword evidence="3" id="KW-1185">Reference proteome</keyword>
<reference evidence="2 3" key="1">
    <citation type="submission" date="2019-04" db="EMBL/GenBank/DDBJ databases">
        <title>Bacillus sediminilitoris sp. nov., isolated from a tidal flat sediment on the East China Sea.</title>
        <authorList>
            <person name="Wei Y."/>
            <person name="Mao H."/>
            <person name="Fang J."/>
        </authorList>
    </citation>
    <scope>NUCLEOTIDE SEQUENCE [LARGE SCALE GENOMIC DNA]</scope>
    <source>
        <strain evidence="2 3">DSL-17</strain>
    </source>
</reference>
<proteinExistence type="predicted"/>
<evidence type="ECO:0000256" key="1">
    <source>
        <dbReference type="SAM" id="MobiDB-lite"/>
    </source>
</evidence>
<feature type="compositionally biased region" description="Polar residues" evidence="1">
    <location>
        <begin position="1"/>
        <end position="11"/>
    </location>
</feature>
<accession>A0A4S4BY66</accession>